<dbReference type="Proteomes" id="UP000202259">
    <property type="component" value="Chromosome"/>
</dbReference>
<evidence type="ECO:0000259" key="1">
    <source>
        <dbReference type="Pfam" id="PF12706"/>
    </source>
</evidence>
<evidence type="ECO:0000313" key="2">
    <source>
        <dbReference type="EMBL" id="ASP48665.1"/>
    </source>
</evidence>
<proteinExistence type="predicted"/>
<dbReference type="SUPFAM" id="SSF56281">
    <property type="entry name" value="Metallo-hydrolase/oxidoreductase"/>
    <property type="match status" value="1"/>
</dbReference>
<feature type="domain" description="Metallo-beta-lactamase" evidence="1">
    <location>
        <begin position="56"/>
        <end position="237"/>
    </location>
</feature>
<dbReference type="OrthoDB" id="9803916at2"/>
<organism evidence="2 3">
    <name type="scientific">Cognaticolwellia beringensis</name>
    <dbReference type="NCBI Taxonomy" id="1967665"/>
    <lineage>
        <taxon>Bacteria</taxon>
        <taxon>Pseudomonadati</taxon>
        <taxon>Pseudomonadota</taxon>
        <taxon>Gammaproteobacteria</taxon>
        <taxon>Alteromonadales</taxon>
        <taxon>Colwelliaceae</taxon>
        <taxon>Cognaticolwellia</taxon>
    </lineage>
</organism>
<dbReference type="EMBL" id="CP020465">
    <property type="protein sequence ID" value="ASP48665.1"/>
    <property type="molecule type" value="Genomic_DNA"/>
</dbReference>
<dbReference type="KEGG" id="cber:B5D82_13335"/>
<dbReference type="Pfam" id="PF12706">
    <property type="entry name" value="Lactamase_B_2"/>
    <property type="match status" value="1"/>
</dbReference>
<gene>
    <name evidence="2" type="ORF">B5D82_13335</name>
</gene>
<dbReference type="AlphaFoldDB" id="A0A222G9T9"/>
<keyword evidence="3" id="KW-1185">Reference proteome</keyword>
<reference evidence="2 3" key="1">
    <citation type="submission" date="2017-08" db="EMBL/GenBank/DDBJ databases">
        <title>Complete genome of Colwellia sp. NB097-1, a psychrophile bacterium ioslated from Bering Sea.</title>
        <authorList>
            <person name="Chen X."/>
        </authorList>
    </citation>
    <scope>NUCLEOTIDE SEQUENCE [LARGE SCALE GENOMIC DNA]</scope>
    <source>
        <strain evidence="2 3">NB097-1</strain>
    </source>
</reference>
<dbReference type="RefSeq" id="WP_081152184.1">
    <property type="nucleotide sequence ID" value="NZ_CP020465.1"/>
</dbReference>
<dbReference type="InterPro" id="IPR001279">
    <property type="entry name" value="Metallo-B-lactamas"/>
</dbReference>
<dbReference type="GO" id="GO:0016787">
    <property type="term" value="F:hydrolase activity"/>
    <property type="evidence" value="ECO:0007669"/>
    <property type="project" value="UniProtKB-KW"/>
</dbReference>
<dbReference type="PANTHER" id="PTHR42663:SF4">
    <property type="entry name" value="SLL1036 PROTEIN"/>
    <property type="match status" value="1"/>
</dbReference>
<dbReference type="CDD" id="cd07715">
    <property type="entry name" value="TaR3-like_MBL-fold"/>
    <property type="match status" value="1"/>
</dbReference>
<keyword evidence="2" id="KW-0378">Hydrolase</keyword>
<evidence type="ECO:0000313" key="3">
    <source>
        <dbReference type="Proteomes" id="UP000202259"/>
    </source>
</evidence>
<sequence length="289" mass="32188">MKVEFYGVRGSTPTPGRNTLIFGGNTSCVYICLETGDDVVLDSGTGIIALGERLEKTQGPINILLTHNHWDHIQGFPYFKPIFQSKRDIVIVTGEVDCEDKDAILTQMSGSTHPVKFQQLPANIKVDAEKSQLSHFEIPGFSVNTQRLNHPDGGTAYCLMAEGKKVAYVTDNELNSPNVKNTSWQQWLEFIADADILIHDAQYIEADLPLKLGWGHSTFSEVAKLACEAKVKSLYIISHDPARTDDELLLEEQKLQAEYKNKLSIFCAREGMVVDLTKQNISPPIKVSH</sequence>
<dbReference type="InterPro" id="IPR036866">
    <property type="entry name" value="RibonucZ/Hydroxyglut_hydro"/>
</dbReference>
<protein>
    <submittedName>
        <fullName evidence="2">MBL fold metallo-hydrolase</fullName>
    </submittedName>
</protein>
<dbReference type="PANTHER" id="PTHR42663">
    <property type="entry name" value="HYDROLASE C777.06C-RELATED-RELATED"/>
    <property type="match status" value="1"/>
</dbReference>
<dbReference type="Gene3D" id="3.60.15.10">
    <property type="entry name" value="Ribonuclease Z/Hydroxyacylglutathione hydrolase-like"/>
    <property type="match status" value="2"/>
</dbReference>
<name>A0A222G9T9_9GAMM</name>
<accession>A0A222G9T9</accession>